<protein>
    <submittedName>
        <fullName evidence="1">Uncharacterized protein</fullName>
    </submittedName>
</protein>
<dbReference type="Proteomes" id="UP001055072">
    <property type="component" value="Unassembled WGS sequence"/>
</dbReference>
<keyword evidence="2" id="KW-1185">Reference proteome</keyword>
<evidence type="ECO:0000313" key="2">
    <source>
        <dbReference type="Proteomes" id="UP001055072"/>
    </source>
</evidence>
<reference evidence="1" key="1">
    <citation type="journal article" date="2021" name="Environ. Microbiol.">
        <title>Gene family expansions and transcriptome signatures uncover fungal adaptations to wood decay.</title>
        <authorList>
            <person name="Hage H."/>
            <person name="Miyauchi S."/>
            <person name="Viragh M."/>
            <person name="Drula E."/>
            <person name="Min B."/>
            <person name="Chaduli D."/>
            <person name="Navarro D."/>
            <person name="Favel A."/>
            <person name="Norest M."/>
            <person name="Lesage-Meessen L."/>
            <person name="Balint B."/>
            <person name="Merenyi Z."/>
            <person name="de Eugenio L."/>
            <person name="Morin E."/>
            <person name="Martinez A.T."/>
            <person name="Baldrian P."/>
            <person name="Stursova M."/>
            <person name="Martinez M.J."/>
            <person name="Novotny C."/>
            <person name="Magnuson J.K."/>
            <person name="Spatafora J.W."/>
            <person name="Maurice S."/>
            <person name="Pangilinan J."/>
            <person name="Andreopoulos W."/>
            <person name="LaButti K."/>
            <person name="Hundley H."/>
            <person name="Na H."/>
            <person name="Kuo A."/>
            <person name="Barry K."/>
            <person name="Lipzen A."/>
            <person name="Henrissat B."/>
            <person name="Riley R."/>
            <person name="Ahrendt S."/>
            <person name="Nagy L.G."/>
            <person name="Grigoriev I.V."/>
            <person name="Martin F."/>
            <person name="Rosso M.N."/>
        </authorList>
    </citation>
    <scope>NUCLEOTIDE SEQUENCE</scope>
    <source>
        <strain evidence="1">CBS 384.51</strain>
    </source>
</reference>
<evidence type="ECO:0000313" key="1">
    <source>
        <dbReference type="EMBL" id="KAI0094348.1"/>
    </source>
</evidence>
<gene>
    <name evidence="1" type="ORF">BDY19DRAFT_1052215</name>
</gene>
<organism evidence="1 2">
    <name type="scientific">Irpex rosettiformis</name>
    <dbReference type="NCBI Taxonomy" id="378272"/>
    <lineage>
        <taxon>Eukaryota</taxon>
        <taxon>Fungi</taxon>
        <taxon>Dikarya</taxon>
        <taxon>Basidiomycota</taxon>
        <taxon>Agaricomycotina</taxon>
        <taxon>Agaricomycetes</taxon>
        <taxon>Polyporales</taxon>
        <taxon>Irpicaceae</taxon>
        <taxon>Irpex</taxon>
    </lineage>
</organism>
<sequence length="687" mass="74959">MSFTERFLNAQATFLAALASGTSALAQFDIEWEILRGDFEQALDQSLLDADEVNTAYAVSSRVAILSDTMLELEKTSRDRTDELFSDMEATLATLTLEDVDSQDLITSRRNTVPYISEPYVWLTNNLHDPYPSTSLKRTWARNANVTIRIMNDWFKSLRKEIGWVALTQIHFNGSRSSAVKAAGAVFLDNGNDTAVPFEVQTELFAVQARLKNLYLEERGLAIGPLSPNSNNRPRSASTSSSASRSYSPSTQFGTSSDGSTVASSTSFRGSGLPSLVFDQSDSEEDERLPEFFAPDFLDDASIHIAGLAKDDEFSERRLKRTRHSYFDLSDEDSLPSWPVDPFAQLVDSQSFVSNDLLTRPDFWPTTATEDERLASWTEMFTLSDPVPRDFPTVELFSASPVLAPSGSRKRRHEDEDLEVQASASKKTRVMRDLPRPNAQKQQTATPAEPVVVANTSTFPVEQPIVINWEQFAQDFDKAQSQSDDGAFSLTGSAGGDDNVFDFSAIEPTASTDKAPVAIVDVPLSTVENLSWDKLFPTVAAAPEASTVKPISPVEDKTFEELLADLTNADALTDPLSSNNSEKTTVSSELPPELAFVFGTESTSDSSESEPSTSLTLSLGQTVEPKVSSASSTVDQIWGPPMSTPAITSPCFLELIDRFSSGDTSSFDCPPSPLTVISGSSGRARNA</sequence>
<dbReference type="EMBL" id="MU274900">
    <property type="protein sequence ID" value="KAI0094348.1"/>
    <property type="molecule type" value="Genomic_DNA"/>
</dbReference>
<accession>A0ACB8UIY2</accession>
<name>A0ACB8UIY2_9APHY</name>
<comment type="caution">
    <text evidence="1">The sequence shown here is derived from an EMBL/GenBank/DDBJ whole genome shotgun (WGS) entry which is preliminary data.</text>
</comment>
<proteinExistence type="predicted"/>